<keyword evidence="1 4" id="KW-0732">Signal</keyword>
<dbReference type="AlphaFoldDB" id="A0A8B8DSY3"/>
<reference evidence="7" key="2">
    <citation type="submission" date="2025-08" db="UniProtKB">
        <authorList>
            <consortium name="RefSeq"/>
        </authorList>
    </citation>
    <scope>IDENTIFICATION</scope>
    <source>
        <tissue evidence="7">Whole sample</tissue>
    </source>
</reference>
<gene>
    <name evidence="7" type="primary">LOC111129132</name>
</gene>
<name>A0A8B8DSY3_CRAVI</name>
<dbReference type="Pfam" id="PF23283">
    <property type="entry name" value="D8C_UMOD"/>
    <property type="match status" value="3"/>
</dbReference>
<organism evidence="6 7">
    <name type="scientific">Crassostrea virginica</name>
    <name type="common">Eastern oyster</name>
    <dbReference type="NCBI Taxonomy" id="6565"/>
    <lineage>
        <taxon>Eukaryota</taxon>
        <taxon>Metazoa</taxon>
        <taxon>Spiralia</taxon>
        <taxon>Lophotrochozoa</taxon>
        <taxon>Mollusca</taxon>
        <taxon>Bivalvia</taxon>
        <taxon>Autobranchia</taxon>
        <taxon>Pteriomorphia</taxon>
        <taxon>Ostreida</taxon>
        <taxon>Ostreoidea</taxon>
        <taxon>Ostreidae</taxon>
        <taxon>Crassostrea</taxon>
    </lineage>
</organism>
<evidence type="ECO:0000259" key="5">
    <source>
        <dbReference type="Pfam" id="PF23283"/>
    </source>
</evidence>
<dbReference type="KEGG" id="cvn:111129132"/>
<dbReference type="GeneID" id="111129132"/>
<feature type="domain" description="UMOD/GP2/OIT3-like D8C" evidence="5">
    <location>
        <begin position="61"/>
        <end position="144"/>
    </location>
</feature>
<dbReference type="OrthoDB" id="6131209at2759"/>
<feature type="chain" id="PRO_5034145852" evidence="4">
    <location>
        <begin position="21"/>
        <end position="529"/>
    </location>
</feature>
<sequence length="529" mass="58876">MSPYGVIFFVLLSLFTSSKTDPCVNYSPLPFPYDRYVTNNISGSEVSVLHDRHIEEAWYRAGHSLDMPDTPPALLQCGTTFPVWMDGNIPNASDGEVERTACIVGVIAGNYNNCVHHLEIRVKNCGDYRVYRLLPTPSNDEAYCFGANKAEIDGDNSTYTSDHPTEETGNTSTVTVLPTEEETDETTLDPCSNYSPLPNAYDRYYYNVISGSSGSVLHDRHLVEGWYRAGLSLDMPTVAPSHLYCGTYFPVWLNGNLPNASEGIVERTACFLGNLAGNYCVHHLQIRVKDCGSYRVYYLYPTPSNDEAYCFGMEKIDTDGNKTTIPPGNTTNSPATAPPTEEETDDPPLDPCTYYSPLPNAYDRYYYNVINGSSGSVLHDRHLAEGWYRAGLSLDMPTVAPSHLYCGTNFPVWLNGSVPNISEGIVERTACFLGNQAGNYCVHHLQIRVKDCGSYRVYYLYPTPSNDEAYCFGMEKSETNATLPISTTPSPPTTTQIDPCHSYSVLPSYEYRYVQNTVNENSSFIQDRT</sequence>
<dbReference type="PANTHER" id="PTHR36191">
    <property type="entry name" value="ENDO/EXONUCLEASE/PHOSPHATASE DOMAIN-CONTAINING PROTEIN-RELATED"/>
    <property type="match status" value="1"/>
</dbReference>
<proteinExistence type="predicted"/>
<feature type="domain" description="UMOD/GP2/OIT3-like D8C" evidence="5">
    <location>
        <begin position="229"/>
        <end position="310"/>
    </location>
</feature>
<feature type="compositionally biased region" description="Low complexity" evidence="3">
    <location>
        <begin position="326"/>
        <end position="339"/>
    </location>
</feature>
<dbReference type="Proteomes" id="UP000694844">
    <property type="component" value="Chromosome 1"/>
</dbReference>
<evidence type="ECO:0000313" key="6">
    <source>
        <dbReference type="Proteomes" id="UP000694844"/>
    </source>
</evidence>
<evidence type="ECO:0000256" key="3">
    <source>
        <dbReference type="SAM" id="MobiDB-lite"/>
    </source>
</evidence>
<dbReference type="RefSeq" id="XP_022330985.1">
    <property type="nucleotide sequence ID" value="XM_022475277.1"/>
</dbReference>
<feature type="region of interest" description="Disordered" evidence="3">
    <location>
        <begin position="321"/>
        <end position="350"/>
    </location>
</feature>
<keyword evidence="2" id="KW-1015">Disulfide bond</keyword>
<evidence type="ECO:0000256" key="2">
    <source>
        <dbReference type="ARBA" id="ARBA00023157"/>
    </source>
</evidence>
<evidence type="ECO:0000256" key="1">
    <source>
        <dbReference type="ARBA" id="ARBA00022729"/>
    </source>
</evidence>
<feature type="domain" description="UMOD/GP2/OIT3-like D8C" evidence="5">
    <location>
        <begin position="390"/>
        <end position="471"/>
    </location>
</feature>
<keyword evidence="6" id="KW-1185">Reference proteome</keyword>
<evidence type="ECO:0000313" key="7">
    <source>
        <dbReference type="RefSeq" id="XP_022330985.1"/>
    </source>
</evidence>
<reference evidence="6" key="1">
    <citation type="submission" date="2024-06" db="UniProtKB">
        <authorList>
            <consortium name="RefSeq"/>
        </authorList>
    </citation>
    <scope>NUCLEOTIDE SEQUENCE [LARGE SCALE GENOMIC DNA]</scope>
</reference>
<dbReference type="PANTHER" id="PTHR36191:SF4">
    <property type="entry name" value="VWFD DOMAIN-CONTAINING PROTEIN"/>
    <property type="match status" value="1"/>
</dbReference>
<dbReference type="InterPro" id="IPR057774">
    <property type="entry name" value="D8C_UMOD/GP2/OIT3-like"/>
</dbReference>
<protein>
    <submittedName>
        <fullName evidence="7">Uncharacterized protein LOC111129132</fullName>
    </submittedName>
</protein>
<evidence type="ECO:0000256" key="4">
    <source>
        <dbReference type="SAM" id="SignalP"/>
    </source>
</evidence>
<feature type="signal peptide" evidence="4">
    <location>
        <begin position="1"/>
        <end position="20"/>
    </location>
</feature>
<accession>A0A8B8DSY3</accession>